<proteinExistence type="predicted"/>
<dbReference type="AlphaFoldDB" id="A0AAE7EBH1"/>
<name>A0AAE7EBH1_9BACT</name>
<reference evidence="2 3" key="1">
    <citation type="submission" date="2020-05" db="EMBL/GenBank/DDBJ databases">
        <title>Complete genome sequencing of Campylobacter and Arcobacter type strains.</title>
        <authorList>
            <person name="Miller W.G."/>
            <person name="Yee E."/>
        </authorList>
    </citation>
    <scope>NUCLEOTIDE SEQUENCE [LARGE SCALE GENOMIC DNA]</scope>
    <source>
        <strain evidence="2 3">LMG 6451</strain>
    </source>
</reference>
<feature type="coiled-coil region" evidence="1">
    <location>
        <begin position="313"/>
        <end position="340"/>
    </location>
</feature>
<accession>A0AAE7EBH1</accession>
<dbReference type="GeneID" id="77176525"/>
<evidence type="ECO:0000313" key="2">
    <source>
        <dbReference type="EMBL" id="QKF85050.1"/>
    </source>
</evidence>
<sequence length="342" mass="37031">MPAPFLVPIILGGLAAVTAGFGVKKGYDAIQDSGEAQRLNRRAEDVFEESQKSLDNQREKTNSDIKEFGEYKIKIFNSVLLRYFNIFEKIKNIEFENSVSKDDDFVVDMKEFEKLKTDVLNMKSLLGGGVTSLGAGALAGFGAYGGVGLLATASTGTAISTLSGAAATNATLAWLGGGSLASGGLGIAGGTMVLGGLVAGPALAVAGWVMASSAEKAKNDAYTNLNKARAIEESNKTIILQLEKVSKLTDRLKNTIEKLVFYFNTMINNLDALVAKNDNYKAYDEKEKTLVHHSLLMAQSIKNLISVPLMDEKGEIEIEARKTRRKAERMLEKIIEIDEKYK</sequence>
<evidence type="ECO:0000313" key="3">
    <source>
        <dbReference type="Proteomes" id="UP000509722"/>
    </source>
</evidence>
<organism evidence="2 3">
    <name type="scientific">Campylobacter ureolyticus</name>
    <dbReference type="NCBI Taxonomy" id="827"/>
    <lineage>
        <taxon>Bacteria</taxon>
        <taxon>Pseudomonadati</taxon>
        <taxon>Campylobacterota</taxon>
        <taxon>Epsilonproteobacteria</taxon>
        <taxon>Campylobacterales</taxon>
        <taxon>Campylobacteraceae</taxon>
        <taxon>Campylobacter</taxon>
    </lineage>
</organism>
<protein>
    <submittedName>
        <fullName evidence="2">Membrane protein</fullName>
    </submittedName>
</protein>
<keyword evidence="1" id="KW-0175">Coiled coil</keyword>
<evidence type="ECO:0000256" key="1">
    <source>
        <dbReference type="SAM" id="Coils"/>
    </source>
</evidence>
<dbReference type="EMBL" id="CP053832">
    <property type="protein sequence ID" value="QKF85050.1"/>
    <property type="molecule type" value="Genomic_DNA"/>
</dbReference>
<dbReference type="Proteomes" id="UP000509722">
    <property type="component" value="Chromosome"/>
</dbReference>
<gene>
    <name evidence="2" type="ORF">CURT_1615</name>
</gene>
<dbReference type="RefSeq" id="WP_018713620.1">
    <property type="nucleotide sequence ID" value="NZ_CP053832.1"/>
</dbReference>